<gene>
    <name evidence="1" type="ORF">C3R40_16625</name>
</gene>
<sequence length="108" mass="12366">MEEMEMEPRNKPEMDVEAMLLEQALRERVDAALERLRNGTAVYLSHSEVEKRMAVFKTRIRGAIGEDVEQYSFRAGLAGSVDRTECCLTVGFERGLDQDLDNERGKNR</sequence>
<proteinExistence type="predicted"/>
<comment type="caution">
    <text evidence="1">The sequence shown here is derived from an EMBL/GenBank/DDBJ whole genome shotgun (WGS) entry which is preliminary data.</text>
</comment>
<dbReference type="EMBL" id="PQGI01000012">
    <property type="protein sequence ID" value="POP15970.1"/>
    <property type="molecule type" value="Genomic_DNA"/>
</dbReference>
<reference evidence="1" key="1">
    <citation type="submission" date="2018-01" db="EMBL/GenBank/DDBJ databases">
        <title>The opportunistic pathogen Serratia marcescens is an overlooked threat to honeybees.</title>
        <authorList>
            <person name="Raymann K."/>
            <person name="Shaffer Z."/>
            <person name="Coon K."/>
            <person name="Salisbury S."/>
            <person name="Moran N.A."/>
        </authorList>
    </citation>
    <scope>NUCLEOTIDE SEQUENCE [LARGE SCALE GENOMIC DNA]</scope>
    <source>
        <strain evidence="1">KZ19</strain>
    </source>
</reference>
<evidence type="ECO:0000313" key="1">
    <source>
        <dbReference type="EMBL" id="POP15970.1"/>
    </source>
</evidence>
<accession>A0AAP8TW09</accession>
<dbReference type="AlphaFoldDB" id="A0AAP8TW09"/>
<protein>
    <submittedName>
        <fullName evidence="1">Uncharacterized protein</fullName>
    </submittedName>
</protein>
<organism evidence="1">
    <name type="scientific">Serratia marcescens</name>
    <dbReference type="NCBI Taxonomy" id="615"/>
    <lineage>
        <taxon>Bacteria</taxon>
        <taxon>Pseudomonadati</taxon>
        <taxon>Pseudomonadota</taxon>
        <taxon>Gammaproteobacteria</taxon>
        <taxon>Enterobacterales</taxon>
        <taxon>Yersiniaceae</taxon>
        <taxon>Serratia</taxon>
    </lineage>
</organism>
<name>A0AAP8TW09_SERMA</name>